<feature type="domain" description="Acyl-CoA thioesterase-like C-terminal" evidence="4">
    <location>
        <begin position="207"/>
        <end position="312"/>
    </location>
</feature>
<dbReference type="InterPro" id="IPR049449">
    <property type="entry name" value="TesB_ACOT8-like_N"/>
</dbReference>
<dbReference type="InterPro" id="IPR029069">
    <property type="entry name" value="HotDog_dom_sf"/>
</dbReference>
<evidence type="ECO:0000259" key="4">
    <source>
        <dbReference type="Pfam" id="PF20789"/>
    </source>
</evidence>
<evidence type="ECO:0000259" key="3">
    <source>
        <dbReference type="Pfam" id="PF13622"/>
    </source>
</evidence>
<dbReference type="InterPro" id="IPR042171">
    <property type="entry name" value="Acyl-CoA_hotdog"/>
</dbReference>
<dbReference type="Pfam" id="PF13622">
    <property type="entry name" value="4HBT_3"/>
    <property type="match status" value="1"/>
</dbReference>
<dbReference type="GO" id="GO:0005782">
    <property type="term" value="C:peroxisomal matrix"/>
    <property type="evidence" value="ECO:0007669"/>
    <property type="project" value="UniProtKB-SubCell"/>
</dbReference>
<evidence type="ECO:0000313" key="6">
    <source>
        <dbReference type="Proteomes" id="UP001201262"/>
    </source>
</evidence>
<accession>A0AAD4Q2H4</accession>
<dbReference type="GO" id="GO:0047617">
    <property type="term" value="F:fatty acyl-CoA hydrolase activity"/>
    <property type="evidence" value="ECO:0007669"/>
    <property type="project" value="InterPro"/>
</dbReference>
<dbReference type="PANTHER" id="PTHR11066:SF35">
    <property type="entry name" value="ACYL-COA THIOESTERASE II"/>
    <property type="match status" value="1"/>
</dbReference>
<dbReference type="InterPro" id="IPR049450">
    <property type="entry name" value="ACOT8-like_C"/>
</dbReference>
<dbReference type="SUPFAM" id="SSF54637">
    <property type="entry name" value="Thioesterase/thiol ester dehydrase-isomerase"/>
    <property type="match status" value="2"/>
</dbReference>
<dbReference type="RefSeq" id="XP_046074092.1">
    <property type="nucleotide sequence ID" value="XM_046215639.1"/>
</dbReference>
<evidence type="ECO:0000256" key="2">
    <source>
        <dbReference type="ARBA" id="ARBA00022801"/>
    </source>
</evidence>
<organism evidence="5 6">
    <name type="scientific">Talaromyces proteolyticus</name>
    <dbReference type="NCBI Taxonomy" id="1131652"/>
    <lineage>
        <taxon>Eukaryota</taxon>
        <taxon>Fungi</taxon>
        <taxon>Dikarya</taxon>
        <taxon>Ascomycota</taxon>
        <taxon>Pezizomycotina</taxon>
        <taxon>Eurotiomycetes</taxon>
        <taxon>Eurotiomycetidae</taxon>
        <taxon>Eurotiales</taxon>
        <taxon>Trichocomaceae</taxon>
        <taxon>Talaromyces</taxon>
        <taxon>Talaromyces sect. Bacilispori</taxon>
    </lineage>
</organism>
<reference evidence="5" key="1">
    <citation type="submission" date="2021-12" db="EMBL/GenBank/DDBJ databases">
        <title>Convergent genome expansion in fungi linked to evolution of root-endophyte symbiosis.</title>
        <authorList>
            <consortium name="DOE Joint Genome Institute"/>
            <person name="Ke Y.-H."/>
            <person name="Bonito G."/>
            <person name="Liao H.-L."/>
            <person name="Looney B."/>
            <person name="Rojas-Flechas A."/>
            <person name="Nash J."/>
            <person name="Hameed K."/>
            <person name="Schadt C."/>
            <person name="Martin F."/>
            <person name="Crous P.W."/>
            <person name="Miettinen O."/>
            <person name="Magnuson J.K."/>
            <person name="Labbe J."/>
            <person name="Jacobson D."/>
            <person name="Doktycz M.J."/>
            <person name="Veneault-Fourrey C."/>
            <person name="Kuo A."/>
            <person name="Mondo S."/>
            <person name="Calhoun S."/>
            <person name="Riley R."/>
            <person name="Ohm R."/>
            <person name="LaButti K."/>
            <person name="Andreopoulos B."/>
            <person name="Pangilinan J."/>
            <person name="Nolan M."/>
            <person name="Tritt A."/>
            <person name="Clum A."/>
            <person name="Lipzen A."/>
            <person name="Daum C."/>
            <person name="Barry K."/>
            <person name="Grigoriev I.V."/>
            <person name="Vilgalys R."/>
        </authorList>
    </citation>
    <scope>NUCLEOTIDE SEQUENCE</scope>
    <source>
        <strain evidence="5">PMI_201</strain>
    </source>
</reference>
<feature type="domain" description="Acyl-CoA thioesterase-like N-terminal HotDog" evidence="3">
    <location>
        <begin position="31"/>
        <end position="116"/>
    </location>
</feature>
<dbReference type="CDD" id="cd03445">
    <property type="entry name" value="Thioesterase_II_repeat2"/>
    <property type="match status" value="1"/>
</dbReference>
<dbReference type="Pfam" id="PF20789">
    <property type="entry name" value="4HBT_3C"/>
    <property type="match status" value="1"/>
</dbReference>
<evidence type="ECO:0000313" key="5">
    <source>
        <dbReference type="EMBL" id="KAH8700386.1"/>
    </source>
</evidence>
<dbReference type="AlphaFoldDB" id="A0AAD4Q2H4"/>
<dbReference type="PANTHER" id="PTHR11066">
    <property type="entry name" value="ACYL-COA THIOESTERASE"/>
    <property type="match status" value="1"/>
</dbReference>
<comment type="caution">
    <text evidence="5">The sequence shown here is derived from an EMBL/GenBank/DDBJ whole genome shotgun (WGS) entry which is preliminary data.</text>
</comment>
<proteinExistence type="inferred from homology"/>
<sequence>MAPSLAELIAIEPLGPGKYQSKHFPPHGGNSAPIAYGGFTIAVALQAAMASVPATFHLYSVMGNYLAPVSTKRRIICTVQETRSTRTFMTRRVQVSQEQDNGKPTYICLDMLADFQIAEPALITYSTPPQREYTHWKDCVTVETHRQQMLAAGEITPAQDKIYEAIFGGLHTFQYEVRACPESMTTQTLVGVNKHRPTTQDRLSLVDRSSGDWFRAIGDFKTPADHLAALTFIMDGLLSFLPLVHSRHFFDEVDACSSLDFAFRIFNPNVNLNNWHLRECITHAGGFGRTYTEGRVWDEAGTLIGSMTQQCILRPKAKKQKHNL</sequence>
<dbReference type="Gene3D" id="2.40.160.210">
    <property type="entry name" value="Acyl-CoA thioesterase, double hotdog domain"/>
    <property type="match status" value="1"/>
</dbReference>
<dbReference type="GO" id="GO:0006637">
    <property type="term" value="P:acyl-CoA metabolic process"/>
    <property type="evidence" value="ECO:0007669"/>
    <property type="project" value="InterPro"/>
</dbReference>
<gene>
    <name evidence="5" type="ORF">BGW36DRAFT_374046</name>
</gene>
<keyword evidence="2" id="KW-0378">Hydrolase</keyword>
<dbReference type="GO" id="GO:0009062">
    <property type="term" value="P:fatty acid catabolic process"/>
    <property type="evidence" value="ECO:0007669"/>
    <property type="project" value="TreeGrafter"/>
</dbReference>
<dbReference type="GeneID" id="70245926"/>
<evidence type="ECO:0000256" key="1">
    <source>
        <dbReference type="ARBA" id="ARBA00006538"/>
    </source>
</evidence>
<dbReference type="InterPro" id="IPR003703">
    <property type="entry name" value="Acyl_CoA_thio"/>
</dbReference>
<dbReference type="CDD" id="cd03444">
    <property type="entry name" value="Thioesterase_II_repeat1"/>
    <property type="match status" value="1"/>
</dbReference>
<name>A0AAD4Q2H4_9EURO</name>
<protein>
    <submittedName>
        <fullName evidence="5">Acyl-CoA thioesterase II</fullName>
    </submittedName>
</protein>
<dbReference type="EMBL" id="JAJTJA010000004">
    <property type="protein sequence ID" value="KAH8700386.1"/>
    <property type="molecule type" value="Genomic_DNA"/>
</dbReference>
<keyword evidence="6" id="KW-1185">Reference proteome</keyword>
<dbReference type="Proteomes" id="UP001201262">
    <property type="component" value="Unassembled WGS sequence"/>
</dbReference>
<comment type="similarity">
    <text evidence="1">Belongs to the C/M/P thioester hydrolase family.</text>
</comment>